<feature type="region of interest" description="Disordered" evidence="1">
    <location>
        <begin position="287"/>
        <end position="362"/>
    </location>
</feature>
<feature type="transmembrane region" description="Helical" evidence="2">
    <location>
        <begin position="108"/>
        <end position="129"/>
    </location>
</feature>
<dbReference type="OrthoDB" id="71275at2759"/>
<keyword evidence="4" id="KW-1185">Reference proteome</keyword>
<feature type="compositionally biased region" description="Gly residues" evidence="1">
    <location>
        <begin position="352"/>
        <end position="362"/>
    </location>
</feature>
<dbReference type="PROSITE" id="PS51257">
    <property type="entry name" value="PROKAR_LIPOPROTEIN"/>
    <property type="match status" value="1"/>
</dbReference>
<accession>A0A1V9YM19</accession>
<feature type="transmembrane region" description="Helical" evidence="2">
    <location>
        <begin position="12"/>
        <end position="32"/>
    </location>
</feature>
<evidence type="ECO:0000313" key="3">
    <source>
        <dbReference type="EMBL" id="OQR86762.1"/>
    </source>
</evidence>
<sequence length="362" mass="38848">MKPGSLKNTVLTVFFSLMSMGCCTFSMIYPAWFMQKYKETTPDVFQGFGIFAFHSTGVLQTPFYASNTTLEYSDFCANQKAGVQAPNWMLGGGPQLQVILCGMPIKGIQYVIMFAVVFATISLIASIAATFQPAAGWAERIVSSATLAASCLLLAALICWALQIQQKMLQIDVLATGYQACKSAKADGAQWSCWFYGYSFWAAIGGVCGMLCTMYASSAGRAEKIRHFRQIYEQNLAIAMQASAGTTPGTAQGVYQAEKAPVQPTAFNQPGAPRLESQHSAEISSYEPNFQPYGQQTQQGAQGPHGQHPSTAYGQQQPSYGQSQAGYGNQYSGGYPSGQYGNQPPPVQPVVGGSGYVRGGIV</sequence>
<evidence type="ECO:0008006" key="5">
    <source>
        <dbReference type="Google" id="ProtNLM"/>
    </source>
</evidence>
<feature type="transmembrane region" description="Helical" evidence="2">
    <location>
        <begin position="141"/>
        <end position="163"/>
    </location>
</feature>
<feature type="transmembrane region" description="Helical" evidence="2">
    <location>
        <begin position="195"/>
        <end position="216"/>
    </location>
</feature>
<organism evidence="3 4">
    <name type="scientific">Achlya hypogyna</name>
    <name type="common">Oomycete</name>
    <name type="synonym">Protoachlya hypogyna</name>
    <dbReference type="NCBI Taxonomy" id="1202772"/>
    <lineage>
        <taxon>Eukaryota</taxon>
        <taxon>Sar</taxon>
        <taxon>Stramenopiles</taxon>
        <taxon>Oomycota</taxon>
        <taxon>Saprolegniomycetes</taxon>
        <taxon>Saprolegniales</taxon>
        <taxon>Achlyaceae</taxon>
        <taxon>Achlya</taxon>
    </lineage>
</organism>
<evidence type="ECO:0000313" key="4">
    <source>
        <dbReference type="Proteomes" id="UP000243579"/>
    </source>
</evidence>
<name>A0A1V9YM19_ACHHY</name>
<comment type="caution">
    <text evidence="3">The sequence shown here is derived from an EMBL/GenBank/DDBJ whole genome shotgun (WGS) entry which is preliminary data.</text>
</comment>
<dbReference type="Proteomes" id="UP000243579">
    <property type="component" value="Unassembled WGS sequence"/>
</dbReference>
<keyword evidence="2" id="KW-0812">Transmembrane</keyword>
<keyword evidence="2" id="KW-1133">Transmembrane helix</keyword>
<feature type="compositionally biased region" description="Low complexity" evidence="1">
    <location>
        <begin position="291"/>
        <end position="342"/>
    </location>
</feature>
<feature type="transmembrane region" description="Helical" evidence="2">
    <location>
        <begin position="44"/>
        <end position="65"/>
    </location>
</feature>
<dbReference type="AlphaFoldDB" id="A0A1V9YM19"/>
<dbReference type="EMBL" id="JNBR01001485">
    <property type="protein sequence ID" value="OQR86762.1"/>
    <property type="molecule type" value="Genomic_DNA"/>
</dbReference>
<protein>
    <recommendedName>
        <fullName evidence="5">Transmembrane protein</fullName>
    </recommendedName>
</protein>
<proteinExistence type="predicted"/>
<keyword evidence="2" id="KW-0472">Membrane</keyword>
<evidence type="ECO:0000256" key="1">
    <source>
        <dbReference type="SAM" id="MobiDB-lite"/>
    </source>
</evidence>
<reference evidence="3 4" key="1">
    <citation type="journal article" date="2014" name="Genome Biol. Evol.">
        <title>The secreted proteins of Achlya hypogyna and Thraustotheca clavata identify the ancestral oomycete secretome and reveal gene acquisitions by horizontal gene transfer.</title>
        <authorList>
            <person name="Misner I."/>
            <person name="Blouin N."/>
            <person name="Leonard G."/>
            <person name="Richards T.A."/>
            <person name="Lane C.E."/>
        </authorList>
    </citation>
    <scope>NUCLEOTIDE SEQUENCE [LARGE SCALE GENOMIC DNA]</scope>
    <source>
        <strain evidence="3 4">ATCC 48635</strain>
    </source>
</reference>
<gene>
    <name evidence="3" type="ORF">ACHHYP_09986</name>
</gene>
<evidence type="ECO:0000256" key="2">
    <source>
        <dbReference type="SAM" id="Phobius"/>
    </source>
</evidence>